<evidence type="ECO:0000313" key="3">
    <source>
        <dbReference type="EMBL" id="MDR7074338.1"/>
    </source>
</evidence>
<gene>
    <name evidence="3" type="ORF">J2X07_003334</name>
</gene>
<proteinExistence type="predicted"/>
<comment type="caution">
    <text evidence="3">The sequence shown here is derived from an EMBL/GenBank/DDBJ whole genome shotgun (WGS) entry which is preliminary data.</text>
</comment>
<dbReference type="InterPro" id="IPR027372">
    <property type="entry name" value="Phytase-like_dom"/>
</dbReference>
<reference evidence="3 4" key="1">
    <citation type="submission" date="2023-07" db="EMBL/GenBank/DDBJ databases">
        <title>Sorghum-associated microbial communities from plants grown in Nebraska, USA.</title>
        <authorList>
            <person name="Schachtman D."/>
        </authorList>
    </citation>
    <scope>NUCLEOTIDE SEQUENCE [LARGE SCALE GENOMIC DNA]</scope>
    <source>
        <strain evidence="3 4">BE211</strain>
    </source>
</reference>
<feature type="chain" id="PRO_5045097509" description="Phytase-like domain-containing protein" evidence="1">
    <location>
        <begin position="22"/>
        <end position="436"/>
    </location>
</feature>
<organism evidence="3 4">
    <name type="scientific">Fictibacillus barbaricus</name>
    <dbReference type="NCBI Taxonomy" id="182136"/>
    <lineage>
        <taxon>Bacteria</taxon>
        <taxon>Bacillati</taxon>
        <taxon>Bacillota</taxon>
        <taxon>Bacilli</taxon>
        <taxon>Bacillales</taxon>
        <taxon>Fictibacillaceae</taxon>
        <taxon>Fictibacillus</taxon>
    </lineage>
</organism>
<dbReference type="RefSeq" id="WP_310261133.1">
    <property type="nucleotide sequence ID" value="NZ_JAVDWA010000007.1"/>
</dbReference>
<dbReference type="SUPFAM" id="SSF63825">
    <property type="entry name" value="YWTD domain"/>
    <property type="match status" value="1"/>
</dbReference>
<evidence type="ECO:0000259" key="2">
    <source>
        <dbReference type="Pfam" id="PF13449"/>
    </source>
</evidence>
<name>A0ABU1U4J2_9BACL</name>
<dbReference type="Proteomes" id="UP001258181">
    <property type="component" value="Unassembled WGS sequence"/>
</dbReference>
<feature type="signal peptide" evidence="1">
    <location>
        <begin position="1"/>
        <end position="21"/>
    </location>
</feature>
<dbReference type="PANTHER" id="PTHR37957:SF1">
    <property type="entry name" value="PHYTASE-LIKE DOMAIN-CONTAINING PROTEIN"/>
    <property type="match status" value="1"/>
</dbReference>
<evidence type="ECO:0000256" key="1">
    <source>
        <dbReference type="SAM" id="SignalP"/>
    </source>
</evidence>
<keyword evidence="4" id="KW-1185">Reference proteome</keyword>
<dbReference type="PANTHER" id="PTHR37957">
    <property type="entry name" value="BLR7070 PROTEIN"/>
    <property type="match status" value="1"/>
</dbReference>
<sequence>MNKKILLTGVLSISFLSALFAYTHDTVTEAAASSTEQITKERFLLKNPPDVGNGIKAGMGSSLNHLPGDPENIFYTTADRGPNGEVMVDGEKRRTFPVPTYTPRIYKIKASHGEVEILKTIPLKLPNGTDKITGTNYISGVSNLPGLDETPYDEKGEKQLPYDPYGIDTEGLAYNPKDDTFWISDEYRPSLVQVTRDGTILQRLIPSGMKKQFDNAPNIPVKDCLPAVFSKRISNKGFEGVTISPDGKWMFTLTQRPLGNPNEETSNNSRAIRILKININTLKVAGEYVFLTDDEKQYKDLKQSKIYVSDLYAKDDHTLLVDERDSYGGSESQVKKVFKIDISNASNIHGKYDSPKENKKSLEQMTVDEMKKAGIIFPKQRLVVDMLKLDYPFEKLEGLTMINNHSIAVMNDNDFSITNTSQNGIPTELWKIEISE</sequence>
<dbReference type="EMBL" id="JAVDWA010000007">
    <property type="protein sequence ID" value="MDR7074338.1"/>
    <property type="molecule type" value="Genomic_DNA"/>
</dbReference>
<evidence type="ECO:0000313" key="4">
    <source>
        <dbReference type="Proteomes" id="UP001258181"/>
    </source>
</evidence>
<protein>
    <recommendedName>
        <fullName evidence="2">Phytase-like domain-containing protein</fullName>
    </recommendedName>
</protein>
<feature type="domain" description="Phytase-like" evidence="2">
    <location>
        <begin position="102"/>
        <end position="415"/>
    </location>
</feature>
<keyword evidence="1" id="KW-0732">Signal</keyword>
<accession>A0ABU1U4J2</accession>
<dbReference type="Pfam" id="PF13449">
    <property type="entry name" value="Phytase-like"/>
    <property type="match status" value="1"/>
</dbReference>